<gene>
    <name evidence="1" type="ORF">DTW94_13280</name>
</gene>
<sequence length="251" mass="28883">MADYALAHLLPFAEPGVQVNGVMRLRVSGVRKTDLQLELVDTGSRLVLRGAQGTRWRHLLAERRRDLEEGGLLPLWDEAEVTSYELEDEREFASLVQTGNDLAWLGSGLLRRIAIFQNFSTAYSTRSWITGDEWIFELDTHRDVPLDHDAFLDRLMDEIWGLPLRITRRYCDCSLLGTGRRGYQCTFYLEHRHPDVRGVIQVRFRWGDPVYGDDVRERLEDLDADQDWLDRVLPRRSGRPGGSAVRTGGSR</sequence>
<reference evidence="1 2" key="1">
    <citation type="submission" date="2018-07" db="EMBL/GenBank/DDBJ databases">
        <title>Complete genome sequence of soil actinomycete Streptomyces cavourensis tj430.</title>
        <authorList>
            <person name="Wang P."/>
            <person name="Huang Y."/>
        </authorList>
    </citation>
    <scope>NUCLEOTIDE SEQUENCE [LARGE SCALE GENOMIC DNA]</scope>
    <source>
        <strain evidence="1 2">TJ430</strain>
    </source>
</reference>
<dbReference type="Proteomes" id="UP000253779">
    <property type="component" value="Chromosome"/>
</dbReference>
<evidence type="ECO:0000313" key="2">
    <source>
        <dbReference type="Proteomes" id="UP000253779"/>
    </source>
</evidence>
<protein>
    <submittedName>
        <fullName evidence="1">Uncharacterized protein</fullName>
    </submittedName>
</protein>
<dbReference type="EMBL" id="CP030930">
    <property type="protein sequence ID" value="AXI72140.1"/>
    <property type="molecule type" value="Genomic_DNA"/>
</dbReference>
<proteinExistence type="predicted"/>
<evidence type="ECO:0000313" key="1">
    <source>
        <dbReference type="EMBL" id="AXI72140.1"/>
    </source>
</evidence>
<dbReference type="AlphaFoldDB" id="A0AAD0VEW6"/>
<name>A0AAD0VEW6_9ACTN</name>
<organism evidence="1 2">
    <name type="scientific">Streptomyces cavourensis</name>
    <dbReference type="NCBI Taxonomy" id="67258"/>
    <lineage>
        <taxon>Bacteria</taxon>
        <taxon>Bacillati</taxon>
        <taxon>Actinomycetota</taxon>
        <taxon>Actinomycetes</taxon>
        <taxon>Kitasatosporales</taxon>
        <taxon>Streptomycetaceae</taxon>
        <taxon>Streptomyces</taxon>
    </lineage>
</organism>
<accession>A0AAD0VEW6</accession>